<feature type="repeat" description="TPR" evidence="1">
    <location>
        <begin position="379"/>
        <end position="412"/>
    </location>
</feature>
<dbReference type="PROSITE" id="PS50005">
    <property type="entry name" value="TPR"/>
    <property type="match status" value="1"/>
</dbReference>
<gene>
    <name evidence="2" type="ORF">GGR42_000119</name>
</gene>
<dbReference type="InterPro" id="IPR011990">
    <property type="entry name" value="TPR-like_helical_dom_sf"/>
</dbReference>
<dbReference type="SUPFAM" id="SSF48452">
    <property type="entry name" value="TPR-like"/>
    <property type="match status" value="1"/>
</dbReference>
<sequence>MRLLFAVLAFLLISPISYGQKEIKGIITNKGVPLSNANIQNLNSDISVNSDIEGHYIIHANPKEELLFTYMGMDSISIIVEDVTKILNMEMAPRVEQLKEVVVTKKRLLQSQKELELEYATNERLVRTAFGIIDPAKVAYRVRVLTKRDMISNHYHFGMYLQGKFAGLSVSIRPDQSFDVFLRPGSSYSPKPAIFDIDGQIFNDGPTWLDPSIVERVAILSSLAASTRYGSMAHGGVVVINTKNGTYLPKEPDNTPYDYALLRDNVLSSETMPFYNLTKPNYLKKLESASFVGEAWQIFKEEQISYGKSPYFLLDSYAFFRKKWSGDEIVSDLRSTILLEHGQNPVILKSLAFILDASGEFHRSIDIYEEILKLRPSYAQSYRDLGNVYGELGNDNKAVEIYSRYINYTKLDTVSNVKNIDSIIMTEFGQKIGEKSQVVTGTTRLVFEWSHSDAEFGLQFVNPDNHYYTFEHTYESDKNQFYNEKTKGYSSIQYFMHNELEGKWRVNLKYLGNKTYEPTYLKVTVQTMFGTKKEERKVHLFKLTEKNVNQELLEISNTLLAMGN</sequence>
<evidence type="ECO:0000313" key="3">
    <source>
        <dbReference type="Proteomes" id="UP000590442"/>
    </source>
</evidence>
<proteinExistence type="predicted"/>
<dbReference type="RefSeq" id="WP_167959805.1">
    <property type="nucleotide sequence ID" value="NZ_JAATJJ010000001.1"/>
</dbReference>
<dbReference type="Gene3D" id="2.170.130.10">
    <property type="entry name" value="TonB-dependent receptor, plug domain"/>
    <property type="match status" value="1"/>
</dbReference>
<dbReference type="SUPFAM" id="SSF56935">
    <property type="entry name" value="Porins"/>
    <property type="match status" value="1"/>
</dbReference>
<accession>A0A846QR45</accession>
<dbReference type="SMART" id="SM00028">
    <property type="entry name" value="TPR"/>
    <property type="match status" value="2"/>
</dbReference>
<organism evidence="2 3">
    <name type="scientific">Saonia flava</name>
    <dbReference type="NCBI Taxonomy" id="523696"/>
    <lineage>
        <taxon>Bacteria</taxon>
        <taxon>Pseudomonadati</taxon>
        <taxon>Bacteroidota</taxon>
        <taxon>Flavobacteriia</taxon>
        <taxon>Flavobacteriales</taxon>
        <taxon>Flavobacteriaceae</taxon>
        <taxon>Saonia</taxon>
    </lineage>
</organism>
<dbReference type="Gene3D" id="1.25.40.10">
    <property type="entry name" value="Tetratricopeptide repeat domain"/>
    <property type="match status" value="1"/>
</dbReference>
<name>A0A846QR45_9FLAO</name>
<keyword evidence="3" id="KW-1185">Reference proteome</keyword>
<dbReference type="EMBL" id="JAATJJ010000001">
    <property type="protein sequence ID" value="NJB69657.1"/>
    <property type="molecule type" value="Genomic_DNA"/>
</dbReference>
<dbReference type="InterPro" id="IPR008969">
    <property type="entry name" value="CarboxyPept-like_regulatory"/>
</dbReference>
<dbReference type="SUPFAM" id="SSF49464">
    <property type="entry name" value="Carboxypeptidase regulatory domain-like"/>
    <property type="match status" value="1"/>
</dbReference>
<dbReference type="Proteomes" id="UP000590442">
    <property type="component" value="Unassembled WGS sequence"/>
</dbReference>
<protein>
    <submittedName>
        <fullName evidence="2">Tetratricopeptide (TPR) repeat protein</fullName>
    </submittedName>
</protein>
<evidence type="ECO:0000256" key="1">
    <source>
        <dbReference type="PROSITE-ProRule" id="PRU00339"/>
    </source>
</evidence>
<keyword evidence="1" id="KW-0802">TPR repeat</keyword>
<dbReference type="InterPro" id="IPR019734">
    <property type="entry name" value="TPR_rpt"/>
</dbReference>
<reference evidence="2 3" key="1">
    <citation type="submission" date="2020-03" db="EMBL/GenBank/DDBJ databases">
        <title>Genomic Encyclopedia of Type Strains, Phase IV (KMG-IV): sequencing the most valuable type-strain genomes for metagenomic binning, comparative biology and taxonomic classification.</title>
        <authorList>
            <person name="Goeker M."/>
        </authorList>
    </citation>
    <scope>NUCLEOTIDE SEQUENCE [LARGE SCALE GENOMIC DNA]</scope>
    <source>
        <strain evidence="2 3">DSM 29762</strain>
    </source>
</reference>
<dbReference type="AlphaFoldDB" id="A0A846QR45"/>
<evidence type="ECO:0000313" key="2">
    <source>
        <dbReference type="EMBL" id="NJB69657.1"/>
    </source>
</evidence>
<comment type="caution">
    <text evidence="2">The sequence shown here is derived from an EMBL/GenBank/DDBJ whole genome shotgun (WGS) entry which is preliminary data.</text>
</comment>
<dbReference type="InterPro" id="IPR037066">
    <property type="entry name" value="Plug_dom_sf"/>
</dbReference>